<comment type="caution">
    <text evidence="1">The sequence shown here is derived from an EMBL/GenBank/DDBJ whole genome shotgun (WGS) entry which is preliminary data.</text>
</comment>
<reference evidence="1 2" key="1">
    <citation type="submission" date="2023-08" db="EMBL/GenBank/DDBJ databases">
        <title>Black Yeasts Isolated from many extreme environments.</title>
        <authorList>
            <person name="Coleine C."/>
            <person name="Stajich J.E."/>
            <person name="Selbmann L."/>
        </authorList>
    </citation>
    <scope>NUCLEOTIDE SEQUENCE [LARGE SCALE GENOMIC DNA]</scope>
    <source>
        <strain evidence="1 2">CCFEE 536</strain>
    </source>
</reference>
<proteinExistence type="predicted"/>
<name>A0ABR0JWR5_9PEZI</name>
<organism evidence="1 2">
    <name type="scientific">Cryomyces antarcticus</name>
    <dbReference type="NCBI Taxonomy" id="329879"/>
    <lineage>
        <taxon>Eukaryota</taxon>
        <taxon>Fungi</taxon>
        <taxon>Dikarya</taxon>
        <taxon>Ascomycota</taxon>
        <taxon>Pezizomycotina</taxon>
        <taxon>Dothideomycetes</taxon>
        <taxon>Dothideomycetes incertae sedis</taxon>
        <taxon>Cryomyces</taxon>
    </lineage>
</organism>
<evidence type="ECO:0008006" key="3">
    <source>
        <dbReference type="Google" id="ProtNLM"/>
    </source>
</evidence>
<sequence length="250" mass="27508">LAQVHAAIGRQYAELASAERALAEHPVGQRHRKKQLQHLRRQLRDGLSICESEQTALLNNLRACETQLATWQYAETGYQSYQAAPQHVWQTPVYWPGEAGNDGIDQYASYIPTNGYTYWDLSGIQESQSIAMPNYEIADPQSTTLDVAEPALHAPPSHPNLRYNAQTYIAGREYLPTYCTNLAPHMATPSRILSVSAGAYPAVVSSQTFSDTQAVSAPVANHPKTTNLVIRNSTFDVHPGAHGQLSPEAQ</sequence>
<evidence type="ECO:0000313" key="1">
    <source>
        <dbReference type="EMBL" id="KAK5075910.1"/>
    </source>
</evidence>
<keyword evidence="2" id="KW-1185">Reference proteome</keyword>
<feature type="non-terminal residue" evidence="1">
    <location>
        <position position="1"/>
    </location>
</feature>
<feature type="non-terminal residue" evidence="1">
    <location>
        <position position="250"/>
    </location>
</feature>
<gene>
    <name evidence="1" type="ORF">LTR16_008846</name>
</gene>
<dbReference type="EMBL" id="JAVRRA010026803">
    <property type="protein sequence ID" value="KAK5075910.1"/>
    <property type="molecule type" value="Genomic_DNA"/>
</dbReference>
<accession>A0ABR0JWR5</accession>
<protein>
    <recommendedName>
        <fullName evidence="3">BZIP domain-containing protein</fullName>
    </recommendedName>
</protein>
<evidence type="ECO:0000313" key="2">
    <source>
        <dbReference type="Proteomes" id="UP001357485"/>
    </source>
</evidence>
<dbReference type="Proteomes" id="UP001357485">
    <property type="component" value="Unassembled WGS sequence"/>
</dbReference>